<dbReference type="GO" id="GO:0019843">
    <property type="term" value="F:rRNA binding"/>
    <property type="evidence" value="ECO:0007669"/>
    <property type="project" value="UniProtKB-UniRule"/>
</dbReference>
<dbReference type="KEGG" id="dpn:BCB69_03315"/>
<dbReference type="GO" id="GO:0005737">
    <property type="term" value="C:cytoplasm"/>
    <property type="evidence" value="ECO:0007669"/>
    <property type="project" value="UniProtKB-SubCell"/>
</dbReference>
<dbReference type="GO" id="GO:0004525">
    <property type="term" value="F:ribonuclease III activity"/>
    <property type="evidence" value="ECO:0007669"/>
    <property type="project" value="InterPro"/>
</dbReference>
<dbReference type="SUPFAM" id="SSF69065">
    <property type="entry name" value="RNase III domain-like"/>
    <property type="match status" value="1"/>
</dbReference>
<sequence>MEFKRVLFLKEQMIKKLNREVIPFTEQEIYSMDALTLAYIGDACWSFFVRKKLIDTGIHHVHILNSFASEMVSARWQCRILYMLEECLTERELKVCKRARNANTNVPKSATVEEYREATAFEGLLGYLKLSEQQERLEIIMTKAITFLAEEFNSEIKQKK</sequence>
<dbReference type="PANTHER" id="PTHR34276">
    <property type="entry name" value="MINI-RIBONUCLEASE 3"/>
    <property type="match status" value="1"/>
</dbReference>
<dbReference type="InterPro" id="IPR008226">
    <property type="entry name" value="Mini3_fam"/>
</dbReference>
<gene>
    <name evidence="4" type="primary">mrnC</name>
    <name evidence="6" type="ORF">BCB69_03315</name>
</gene>
<dbReference type="InterPro" id="IPR000999">
    <property type="entry name" value="RNase_III_dom"/>
</dbReference>
<comment type="cofactor">
    <cofactor evidence="4">
        <name>Mg(2+)</name>
        <dbReference type="ChEBI" id="CHEBI:18420"/>
    </cofactor>
</comment>
<keyword evidence="4" id="KW-0690">Ribosome biogenesis</keyword>
<keyword evidence="4" id="KW-0963">Cytoplasm</keyword>
<evidence type="ECO:0000256" key="2">
    <source>
        <dbReference type="ARBA" id="ARBA00022759"/>
    </source>
</evidence>
<reference evidence="7" key="1">
    <citation type="submission" date="2016-08" db="EMBL/GenBank/DDBJ databases">
        <authorList>
            <person name="Holder M.E."/>
            <person name="Ajami N.J."/>
            <person name="Petrosino J.F."/>
        </authorList>
    </citation>
    <scope>NUCLEOTIDE SEQUENCE [LARGE SCALE GENOMIC DNA]</scope>
    <source>
        <strain evidence="7">F0677</strain>
    </source>
</reference>
<dbReference type="STRING" id="39950.BCB69_03315"/>
<dbReference type="PANTHER" id="PTHR34276:SF1">
    <property type="entry name" value="MINI-RIBONUCLEASE 3"/>
    <property type="match status" value="1"/>
</dbReference>
<dbReference type="Pfam" id="PF00636">
    <property type="entry name" value="Ribonuclease_3"/>
    <property type="match status" value="1"/>
</dbReference>
<name>A0A1B3WDP2_9FIRM</name>
<keyword evidence="4" id="KW-0698">rRNA processing</keyword>
<comment type="subunit">
    <text evidence="4">Homodimer.</text>
</comment>
<proteinExistence type="inferred from homology"/>
<keyword evidence="4" id="KW-0460">Magnesium</keyword>
<dbReference type="RefSeq" id="WP_022513479.1">
    <property type="nucleotide sequence ID" value="NZ_CP017037.1"/>
</dbReference>
<comment type="subcellular location">
    <subcellularLocation>
        <location evidence="4">Cytoplasm</location>
    </subcellularLocation>
</comment>
<keyword evidence="3 4" id="KW-0378">Hydrolase</keyword>
<organism evidence="6 7">
    <name type="scientific">Dialister pneumosintes</name>
    <dbReference type="NCBI Taxonomy" id="39950"/>
    <lineage>
        <taxon>Bacteria</taxon>
        <taxon>Bacillati</taxon>
        <taxon>Bacillota</taxon>
        <taxon>Negativicutes</taxon>
        <taxon>Veillonellales</taxon>
        <taxon>Veillonellaceae</taxon>
        <taxon>Dialister</taxon>
    </lineage>
</organism>
<evidence type="ECO:0000313" key="6">
    <source>
        <dbReference type="EMBL" id="AOH39079.1"/>
    </source>
</evidence>
<evidence type="ECO:0000256" key="3">
    <source>
        <dbReference type="ARBA" id="ARBA00022801"/>
    </source>
</evidence>
<dbReference type="AlphaFoldDB" id="A0A1B3WDP2"/>
<dbReference type="GO" id="GO:0006364">
    <property type="term" value="P:rRNA processing"/>
    <property type="evidence" value="ECO:0007669"/>
    <property type="project" value="UniProtKB-UniRule"/>
</dbReference>
<protein>
    <recommendedName>
        <fullName evidence="4">Mini-ribonuclease 3</fullName>
        <shortName evidence="4">Mini-3</shortName>
        <shortName evidence="4">Mini-RNase 3</shortName>
        <ecNumber evidence="4">3.1.26.-</ecNumber>
    </recommendedName>
    <alternativeName>
        <fullName evidence="4">Mini-RNase III</fullName>
        <shortName evidence="4">Mini-III</shortName>
    </alternativeName>
</protein>
<dbReference type="Gene3D" id="1.10.1520.10">
    <property type="entry name" value="Ribonuclease III domain"/>
    <property type="match status" value="1"/>
</dbReference>
<keyword evidence="4" id="KW-0699">rRNA-binding</keyword>
<evidence type="ECO:0000259" key="5">
    <source>
        <dbReference type="Pfam" id="PF00636"/>
    </source>
</evidence>
<evidence type="ECO:0000256" key="1">
    <source>
        <dbReference type="ARBA" id="ARBA00022722"/>
    </source>
</evidence>
<dbReference type="EC" id="3.1.26.-" evidence="4"/>
<dbReference type="EMBL" id="CP017037">
    <property type="protein sequence ID" value="AOH39079.1"/>
    <property type="molecule type" value="Genomic_DNA"/>
</dbReference>
<dbReference type="Proteomes" id="UP000094757">
    <property type="component" value="Chromosome"/>
</dbReference>
<dbReference type="HAMAP" id="MF_01468">
    <property type="entry name" value="RNase_Mini_III"/>
    <property type="match status" value="1"/>
</dbReference>
<keyword evidence="4" id="KW-0694">RNA-binding</keyword>
<comment type="similarity">
    <text evidence="4">Belongs to the MrnC RNase family.</text>
</comment>
<accession>A0A1B3WDP2</accession>
<keyword evidence="2 4" id="KW-0255">Endonuclease</keyword>
<feature type="active site" evidence="4">
    <location>
        <position position="42"/>
    </location>
</feature>
<keyword evidence="1 4" id="KW-0540">Nuclease</keyword>
<dbReference type="InterPro" id="IPR036389">
    <property type="entry name" value="RNase_III_sf"/>
</dbReference>
<evidence type="ECO:0000313" key="7">
    <source>
        <dbReference type="Proteomes" id="UP000094757"/>
    </source>
</evidence>
<evidence type="ECO:0000256" key="4">
    <source>
        <dbReference type="HAMAP-Rule" id="MF_01468"/>
    </source>
</evidence>
<feature type="domain" description="RNase III" evidence="5">
    <location>
        <begin position="36"/>
        <end position="131"/>
    </location>
</feature>
<comment type="function">
    <text evidence="4">Involved in correct processing of both the 5' and 3' ends of 23S rRNA precursor. Processes 30S rRNA precursor transcript even in absence of ribonuclease 3 (Rnc); Rnc processes 30S rRNA into smaller rRNA precursors.</text>
</comment>